<keyword evidence="4" id="KW-0677">Repeat</keyword>
<keyword evidence="3" id="KW-0808">Transferase</keyword>
<dbReference type="Pfam" id="PF13844">
    <property type="entry name" value="Glyco_transf_41"/>
    <property type="match status" value="2"/>
</dbReference>
<evidence type="ECO:0000256" key="2">
    <source>
        <dbReference type="ARBA" id="ARBA00022676"/>
    </source>
</evidence>
<accession>A0A6H1Q2N7</accession>
<keyword evidence="2" id="KW-0328">Glycosyltransferase</keyword>
<evidence type="ECO:0000313" key="7">
    <source>
        <dbReference type="EMBL" id="QIZ21051.1"/>
    </source>
</evidence>
<protein>
    <submittedName>
        <fullName evidence="7">Peptide transporter</fullName>
    </submittedName>
</protein>
<evidence type="ECO:0000256" key="3">
    <source>
        <dbReference type="ARBA" id="ARBA00022679"/>
    </source>
</evidence>
<dbReference type="RefSeq" id="WP_168606919.1">
    <property type="nucleotide sequence ID" value="NZ_CP038852.1"/>
</dbReference>
<evidence type="ECO:0000256" key="1">
    <source>
        <dbReference type="ARBA" id="ARBA00004922"/>
    </source>
</evidence>
<dbReference type="Gene3D" id="1.25.40.10">
    <property type="entry name" value="Tetratricopeptide repeat domain"/>
    <property type="match status" value="1"/>
</dbReference>
<reference evidence="7 8" key="1">
    <citation type="journal article" date="2020" name="Nat. Microbiol.">
        <title>Lysogenic host-virus interactions in SAR11 marine bacteria.</title>
        <authorList>
            <person name="Morris R.M."/>
            <person name="Cain K.R."/>
            <person name="Hvorecny K.L."/>
            <person name="Kollman J.M."/>
        </authorList>
    </citation>
    <scope>NUCLEOTIDE SEQUENCE [LARGE SCALE GENOMIC DNA]</scope>
    <source>
        <strain evidence="7 8">NP1</strain>
    </source>
</reference>
<dbReference type="PANTHER" id="PTHR44835:SF1">
    <property type="entry name" value="PROTEIN O-GLCNAC TRANSFERASE"/>
    <property type="match status" value="1"/>
</dbReference>
<evidence type="ECO:0000313" key="8">
    <source>
        <dbReference type="Proteomes" id="UP000501094"/>
    </source>
</evidence>
<dbReference type="GO" id="GO:0016757">
    <property type="term" value="F:glycosyltransferase activity"/>
    <property type="evidence" value="ECO:0007669"/>
    <property type="project" value="UniProtKB-KW"/>
</dbReference>
<dbReference type="AlphaFoldDB" id="A0A6H1Q2N7"/>
<organism evidence="7 8">
    <name type="scientific">Candidatus Pelagibacter giovannonii</name>
    <dbReference type="NCBI Taxonomy" id="2563896"/>
    <lineage>
        <taxon>Bacteria</taxon>
        <taxon>Pseudomonadati</taxon>
        <taxon>Pseudomonadota</taxon>
        <taxon>Alphaproteobacteria</taxon>
        <taxon>Candidatus Pelagibacterales</taxon>
        <taxon>Candidatus Pelagibacteraceae</taxon>
        <taxon>Candidatus Pelagibacter</taxon>
    </lineage>
</organism>
<feature type="domain" description="O-GlcNAc transferase C-terminal" evidence="6">
    <location>
        <begin position="186"/>
        <end position="348"/>
    </location>
</feature>
<dbReference type="PANTHER" id="PTHR44835">
    <property type="entry name" value="UDP-N-ACETYLGLUCOSAMINE--PEPTIDE N-ACETYLGLUCOSAMINYLTRANSFERASE SPINDLY-RELATED"/>
    <property type="match status" value="1"/>
</dbReference>
<evidence type="ECO:0000259" key="6">
    <source>
        <dbReference type="Pfam" id="PF13844"/>
    </source>
</evidence>
<dbReference type="InterPro" id="IPR029489">
    <property type="entry name" value="OGT/SEC/SPY_C"/>
</dbReference>
<dbReference type="Gene3D" id="3.40.50.11380">
    <property type="match status" value="1"/>
</dbReference>
<dbReference type="InterPro" id="IPR011990">
    <property type="entry name" value="TPR-like_helical_dom_sf"/>
</dbReference>
<dbReference type="Proteomes" id="UP000501094">
    <property type="component" value="Chromosome"/>
</dbReference>
<dbReference type="Gene3D" id="3.40.50.2000">
    <property type="entry name" value="Glycogen Phosphorylase B"/>
    <property type="match status" value="1"/>
</dbReference>
<gene>
    <name evidence="7" type="ORF">E5R92_04560</name>
</gene>
<keyword evidence="8" id="KW-1185">Reference proteome</keyword>
<dbReference type="KEGG" id="peg:E5R92_04560"/>
<name>A0A6H1Q2N7_9PROT</name>
<proteinExistence type="predicted"/>
<keyword evidence="5" id="KW-0802">TPR repeat</keyword>
<evidence type="ECO:0000256" key="4">
    <source>
        <dbReference type="ARBA" id="ARBA00022737"/>
    </source>
</evidence>
<dbReference type="SUPFAM" id="SSF48452">
    <property type="entry name" value="TPR-like"/>
    <property type="match status" value="1"/>
</dbReference>
<sequence>MSKKSKNIDLSKTFLKYLNDGQYKRVQLETEKLGKPEDQSPSIIFYYACAITLNQSSNIKDLRCASNLFEKLYVNNRHDLQLLCNMIEVSFRTQEFKVVLPYVEEAYNINQSDERLLLGLSKIHLYLANLDESIKYYKILFKINPKSKIDRSEFLTCLNYASGITQEFYFSECLNYSKLMENNKELEHCSFNFKNSKNNKIKIGFFSGDFKNHPVSFFLKGLLLNLDKDKFEISLISNLHNSHYDNTTDELRLSTKDWIDISKLSDLEATNLVRSSELDILIDLCGFFRGNRVQVISNRVAKIQACWLGYNNTTGIKNMDYLIADHNLIKKEEEKLYSEKILFLPKIWNAMNLSVSLPEIKKNNLIFTYASFNNFHKISNDTIDVWSKILNCSNSQIILKNPMPPSIVGEELKLNLLKKFIVRGVEKKKILFINHKKNFQNHLGLYNNVDVALDTFPYPGVTTSFDAVLMGVPVLTMKGHNFNSRCGESININLQMESFIAENKDDYFNKAISFQKEKNILQKFGKNLREKVLKSSLFDIKDFTKSFEKIIQKII</sequence>
<dbReference type="InterPro" id="IPR051939">
    <property type="entry name" value="Glycosyltr_41/O-GlcNAc_trsf"/>
</dbReference>
<feature type="domain" description="O-GlcNAc transferase C-terminal" evidence="6">
    <location>
        <begin position="368"/>
        <end position="546"/>
    </location>
</feature>
<comment type="pathway">
    <text evidence="1">Protein modification; protein glycosylation.</text>
</comment>
<evidence type="ECO:0000256" key="5">
    <source>
        <dbReference type="ARBA" id="ARBA00022803"/>
    </source>
</evidence>
<dbReference type="EMBL" id="CP038852">
    <property type="protein sequence ID" value="QIZ21051.1"/>
    <property type="molecule type" value="Genomic_DNA"/>
</dbReference>